<dbReference type="Pfam" id="PF02527">
    <property type="entry name" value="GidB"/>
    <property type="match status" value="1"/>
</dbReference>
<keyword evidence="4 6" id="KW-0808">Transferase</keyword>
<evidence type="ECO:0000256" key="1">
    <source>
        <dbReference type="ARBA" id="ARBA00022490"/>
    </source>
</evidence>
<dbReference type="HAMAP" id="MF_00074">
    <property type="entry name" value="16SrRNA_methyltr_G"/>
    <property type="match status" value="1"/>
</dbReference>
<name>A0AAT9F8R2_9BACT</name>
<comment type="subcellular location">
    <subcellularLocation>
        <location evidence="6">Cytoplasm</location>
    </subcellularLocation>
</comment>
<comment type="caution">
    <text evidence="6">Lacks conserved residue(s) required for the propagation of feature annotation.</text>
</comment>
<sequence length="219" mass="24594">MNSKITEYIHLIHEFNQHKNISGFKTLHDIEILGVKDSINTLSIAEKAGVNFDNANVADIGAGAGFPSLPFLLQRDNFKLTVIEGMATRCDFLNDVKNILNISNLVVLNKRSEDTISLSESFDIVTARAVSSVKNMFLLTHHLLKIDGILCLPKGKNYIAEVEELLNLFPNEKNNISIHEYKNDSNEISAIVLIKKTKSTPKKWPLSWKQISNYKSKAL</sequence>
<evidence type="ECO:0000256" key="4">
    <source>
        <dbReference type="ARBA" id="ARBA00022679"/>
    </source>
</evidence>
<dbReference type="PANTHER" id="PTHR31760:SF0">
    <property type="entry name" value="S-ADENOSYL-L-METHIONINE-DEPENDENT METHYLTRANSFERASES SUPERFAMILY PROTEIN"/>
    <property type="match status" value="1"/>
</dbReference>
<dbReference type="InterPro" id="IPR003682">
    <property type="entry name" value="rRNA_ssu_MeTfrase_G"/>
</dbReference>
<feature type="binding site" evidence="6">
    <location>
        <position position="128"/>
    </location>
    <ligand>
        <name>S-adenosyl-L-methionine</name>
        <dbReference type="ChEBI" id="CHEBI:59789"/>
    </ligand>
</feature>
<dbReference type="InterPro" id="IPR029063">
    <property type="entry name" value="SAM-dependent_MTases_sf"/>
</dbReference>
<accession>A0AAT9F8R2</accession>
<evidence type="ECO:0000256" key="5">
    <source>
        <dbReference type="ARBA" id="ARBA00022691"/>
    </source>
</evidence>
<dbReference type="NCBIfam" id="TIGR00138">
    <property type="entry name" value="rsmG_gidB"/>
    <property type="match status" value="1"/>
</dbReference>
<dbReference type="SUPFAM" id="SSF53335">
    <property type="entry name" value="S-adenosyl-L-methionine-dependent methyltransferases"/>
    <property type="match status" value="1"/>
</dbReference>
<comment type="similarity">
    <text evidence="6">Belongs to the methyltransferase superfamily. RNA methyltransferase RsmG family.</text>
</comment>
<reference evidence="7" key="2">
    <citation type="journal article" date="2014" name="Genome Announc.">
        <title>Complete Genome Sequence of Mycoplasma californicum Strain HAZ160_1 from Bovine Mastitic Milk in Japan.</title>
        <authorList>
            <person name="Hata E."/>
            <person name="Murakami K."/>
        </authorList>
    </citation>
    <scope>NUCLEOTIDE SEQUENCE</scope>
    <source>
        <strain evidence="7">HAZ160_1</strain>
    </source>
</reference>
<dbReference type="GO" id="GO:0070043">
    <property type="term" value="F:rRNA (guanine-N7-)-methyltransferase activity"/>
    <property type="evidence" value="ECO:0007669"/>
    <property type="project" value="UniProtKB-UniRule"/>
</dbReference>
<comment type="function">
    <text evidence="6">Specifically methylates the N7 position of a guanine in 16S rRNA.</text>
</comment>
<feature type="binding site" evidence="6">
    <location>
        <position position="61"/>
    </location>
    <ligand>
        <name>S-adenosyl-L-methionine</name>
        <dbReference type="ChEBI" id="CHEBI:59789"/>
    </ligand>
</feature>
<dbReference type="KEGG" id="mcm:MCAL160_0955"/>
<protein>
    <recommendedName>
        <fullName evidence="6">Ribosomal RNA small subunit methyltransferase G</fullName>
        <ecNumber evidence="6">2.1.1.-</ecNumber>
    </recommendedName>
    <alternativeName>
        <fullName evidence="6">16S rRNA 7-methylguanosine methyltransferase</fullName>
        <shortName evidence="6">16S rRNA m7G methyltransferase</shortName>
    </alternativeName>
</protein>
<gene>
    <name evidence="7" type="primary">gidB</name>
    <name evidence="6" type="synonym">rsmG</name>
    <name evidence="7" type="ORF">MCAL160_0955</name>
</gene>
<evidence type="ECO:0000256" key="2">
    <source>
        <dbReference type="ARBA" id="ARBA00022552"/>
    </source>
</evidence>
<organism evidence="7">
    <name type="scientific">Mycoplasmopsis californica HAZ160_1</name>
    <dbReference type="NCBI Taxonomy" id="1397850"/>
    <lineage>
        <taxon>Bacteria</taxon>
        <taxon>Bacillati</taxon>
        <taxon>Mycoplasmatota</taxon>
        <taxon>Mycoplasmoidales</taxon>
        <taxon>Metamycoplasmataceae</taxon>
        <taxon>Mycoplasmopsis</taxon>
    </lineage>
</organism>
<evidence type="ECO:0000256" key="6">
    <source>
        <dbReference type="HAMAP-Rule" id="MF_00074"/>
    </source>
</evidence>
<dbReference type="PANTHER" id="PTHR31760">
    <property type="entry name" value="S-ADENOSYL-L-METHIONINE-DEPENDENT METHYLTRANSFERASES SUPERFAMILY PROTEIN"/>
    <property type="match status" value="1"/>
</dbReference>
<feature type="binding site" evidence="6">
    <location>
        <position position="66"/>
    </location>
    <ligand>
        <name>S-adenosyl-L-methionine</name>
        <dbReference type="ChEBI" id="CHEBI:59789"/>
    </ligand>
</feature>
<dbReference type="Gene3D" id="3.40.50.150">
    <property type="entry name" value="Vaccinia Virus protein VP39"/>
    <property type="match status" value="1"/>
</dbReference>
<keyword evidence="2 6" id="KW-0698">rRNA processing</keyword>
<dbReference type="PIRSF" id="PIRSF003078">
    <property type="entry name" value="GidB"/>
    <property type="match status" value="1"/>
</dbReference>
<proteinExistence type="inferred from homology"/>
<keyword evidence="1 6" id="KW-0963">Cytoplasm</keyword>
<dbReference type="AlphaFoldDB" id="A0AAT9F8R2"/>
<dbReference type="EC" id="2.1.1.-" evidence="6"/>
<dbReference type="RefSeq" id="WP_041103337.1">
    <property type="nucleotide sequence ID" value="NZ_AP013353.1"/>
</dbReference>
<keyword evidence="5 6" id="KW-0949">S-adenosyl-L-methionine</keyword>
<reference evidence="7" key="1">
    <citation type="journal article" date="2014" name="Appl. Environ. Microbiol.">
        <title>Molecular Epidemiology of Cases of Mycoplasma californicum Infection in Japan.</title>
        <authorList>
            <person name="Hata E."/>
            <person name="Suzuki K."/>
            <person name="Hanyu H."/>
            <person name="Itoh M."/>
            <person name="Higuchi H."/>
            <person name="Kobayashi H."/>
        </authorList>
    </citation>
    <scope>NUCLEOTIDE SEQUENCE</scope>
    <source>
        <strain evidence="7">HAZ160_1</strain>
    </source>
</reference>
<keyword evidence="3 6" id="KW-0489">Methyltransferase</keyword>
<evidence type="ECO:0000313" key="7">
    <source>
        <dbReference type="EMBL" id="BAP01289.1"/>
    </source>
</evidence>
<evidence type="ECO:0000256" key="3">
    <source>
        <dbReference type="ARBA" id="ARBA00022603"/>
    </source>
</evidence>
<feature type="binding site" evidence="6">
    <location>
        <begin position="112"/>
        <end position="113"/>
    </location>
    <ligand>
        <name>S-adenosyl-L-methionine</name>
        <dbReference type="ChEBI" id="CHEBI:59789"/>
    </ligand>
</feature>
<reference evidence="7" key="4">
    <citation type="submission" date="2024-06" db="EMBL/GenBank/DDBJ databases">
        <authorList>
            <consortium name="Mycoplasma californicum genome sequencing consortium"/>
            <person name="Hata E."/>
            <person name="Tanaka K."/>
            <person name="Tamamura Y."/>
        </authorList>
    </citation>
    <scope>NUCLEOTIDE SEQUENCE</scope>
    <source>
        <strain evidence="7">HAZ160_1</strain>
    </source>
</reference>
<reference evidence="7" key="3">
    <citation type="journal article" date="2019" name="Vet. Microbiol.">
        <title>Mutations associated with change of susceptibility to lincosamides and/or macrolides in field and laboratory-derived Mycoplasma californicum strains in Japan, and development of a rapid detection method for these mutations.</title>
        <authorList>
            <person name="Hata E."/>
            <person name="Nagai K."/>
            <person name="Murakami K."/>
        </authorList>
    </citation>
    <scope>NUCLEOTIDE SEQUENCE</scope>
    <source>
        <strain evidence="7">HAZ160_1</strain>
    </source>
</reference>
<dbReference type="EMBL" id="AP013353">
    <property type="protein sequence ID" value="BAP01289.1"/>
    <property type="molecule type" value="Genomic_DNA"/>
</dbReference>
<dbReference type="GO" id="GO:0005829">
    <property type="term" value="C:cytosol"/>
    <property type="evidence" value="ECO:0007669"/>
    <property type="project" value="TreeGrafter"/>
</dbReference>